<proteinExistence type="predicted"/>
<sequence length="322" mass="39341">MEEEKKWMFHFYALQWHKWNWRDISSIYKYSPEEKEKIYQALQTPEFFPNETDDARFKIYNTKFIPGKSLIYGYFVHYYNEHVKTIENPNWKDLQSSEWYLFFYFIDDNRVVLQHKKWIGDKPWISEIREKFISYFSWQIALSWLAHPISWVKEELWRERREFIEVFFNKTNRITYLEAEDFDKLNLEALKIEDSEFRFSYFNPIFDEGDTAIKTAEYQIENLKSLKAEAQEGKTLWKIPACRIAAASWNKFKKMKFFKPDQMEEEIYIEKWVSSIEEYVNSETEISDTCVLNIISTILTFVRWKKAQAGWEIYNEAQKTIF</sequence>
<dbReference type="AlphaFoldDB" id="K1YP24"/>
<dbReference type="EMBL" id="AMFJ01028788">
    <property type="protein sequence ID" value="EKD44650.1"/>
    <property type="molecule type" value="Genomic_DNA"/>
</dbReference>
<comment type="caution">
    <text evidence="1">The sequence shown here is derived from an EMBL/GenBank/DDBJ whole genome shotgun (WGS) entry which is preliminary data.</text>
</comment>
<gene>
    <name evidence="1" type="ORF">ACD_71C00057G0003</name>
</gene>
<reference evidence="1" key="1">
    <citation type="journal article" date="2012" name="Science">
        <title>Fermentation, hydrogen, and sulfur metabolism in multiple uncultivated bacterial phyla.</title>
        <authorList>
            <person name="Wrighton K.C."/>
            <person name="Thomas B.C."/>
            <person name="Sharon I."/>
            <person name="Miller C.S."/>
            <person name="Castelle C.J."/>
            <person name="VerBerkmoes N.C."/>
            <person name="Wilkins M.J."/>
            <person name="Hettich R.L."/>
            <person name="Lipton M.S."/>
            <person name="Williams K.H."/>
            <person name="Long P.E."/>
            <person name="Banfield J.F."/>
        </authorList>
    </citation>
    <scope>NUCLEOTIDE SEQUENCE [LARGE SCALE GENOMIC DNA]</scope>
</reference>
<protein>
    <submittedName>
        <fullName evidence="1">Uncharacterized protein</fullName>
    </submittedName>
</protein>
<name>K1YP24_9BACT</name>
<evidence type="ECO:0000313" key="1">
    <source>
        <dbReference type="EMBL" id="EKD44650.1"/>
    </source>
</evidence>
<organism evidence="1">
    <name type="scientific">uncultured bacterium</name>
    <name type="common">gcode 4</name>
    <dbReference type="NCBI Taxonomy" id="1234023"/>
    <lineage>
        <taxon>Bacteria</taxon>
        <taxon>environmental samples</taxon>
    </lineage>
</organism>
<accession>K1YP24</accession>